<sequence length="543" mass="55552">MLRTRRTSRLVALPLALGSASLLAACGGSASDGAGAAGTDGKGAAATPASAVFFVDGNTDTSSDGWKKATALGARFPGWPELVGKVDEALAKTEDGMSFNADVRPWLGGETSFAVTGVKVAGAASDDGPQVDWVAYVESKDDDKLKAALAKSADELRRSGSYAGYDLWAGTGTDEALRVAVGDGALLAASSEAGVRSAVDLREGKGESLADSDLYKDTLAKLPDDNLFVGFVDAAKARQLSQLAQGVAAPASGAAGVGALAGIEKLNDELLKGYRSFGFSFGAEDGGARMRMVSLLAEGDERPLGVTENFKPALTATAPSGSLVYVGFRDLGPMLQRALDVFAASEPEVGRQLGQLEAATGVSFTGDLVPLLSGEHAIYAGVGQPVAAALLLRPDDAAKGAATLKKLTNAATRQQSGLQFTPVPNGEGEQITQGGQTFGWRKVDDVLAIGNDPKGGEDQGGGLAGSDKYTALAEKAGTPDELNGLLYLDVPGLVTLGEAAEEGESRSPSDQKAIDNLKHLGGVLAWSVLDGDASTSDLFVEVR</sequence>
<evidence type="ECO:0000313" key="2">
    <source>
        <dbReference type="EMBL" id="CAA9531432.1"/>
    </source>
</evidence>
<proteinExistence type="predicted"/>
<accession>A0A6J4TSS4</accession>
<dbReference type="AlphaFoldDB" id="A0A6J4TSS4"/>
<evidence type="ECO:0008006" key="3">
    <source>
        <dbReference type="Google" id="ProtNLM"/>
    </source>
</evidence>
<dbReference type="EMBL" id="CADCWC010000167">
    <property type="protein sequence ID" value="CAA9531432.1"/>
    <property type="molecule type" value="Genomic_DNA"/>
</dbReference>
<dbReference type="PROSITE" id="PS51257">
    <property type="entry name" value="PROKAR_LIPOPROTEIN"/>
    <property type="match status" value="1"/>
</dbReference>
<evidence type="ECO:0000256" key="1">
    <source>
        <dbReference type="SAM" id="SignalP"/>
    </source>
</evidence>
<gene>
    <name evidence="2" type="ORF">AVDCRST_MAG79-959</name>
</gene>
<feature type="signal peptide" evidence="1">
    <location>
        <begin position="1"/>
        <end position="24"/>
    </location>
</feature>
<name>A0A6J4TSS4_9ACTN</name>
<keyword evidence="1" id="KW-0732">Signal</keyword>
<reference evidence="2" key="1">
    <citation type="submission" date="2020-02" db="EMBL/GenBank/DDBJ databases">
        <authorList>
            <person name="Meier V. D."/>
        </authorList>
    </citation>
    <scope>NUCLEOTIDE SEQUENCE</scope>
    <source>
        <strain evidence="2">AVDCRST_MAG79</strain>
    </source>
</reference>
<dbReference type="Pfam" id="PF11832">
    <property type="entry name" value="DUF3352"/>
    <property type="match status" value="1"/>
</dbReference>
<protein>
    <recommendedName>
        <fullName evidence="3">DUF3352 domain-containing protein</fullName>
    </recommendedName>
</protein>
<feature type="chain" id="PRO_5039014270" description="DUF3352 domain-containing protein" evidence="1">
    <location>
        <begin position="25"/>
        <end position="543"/>
    </location>
</feature>
<dbReference type="InterPro" id="IPR021787">
    <property type="entry name" value="DUF3352"/>
</dbReference>
<organism evidence="2">
    <name type="scientific">uncultured Thermoleophilia bacterium</name>
    <dbReference type="NCBI Taxonomy" id="1497501"/>
    <lineage>
        <taxon>Bacteria</taxon>
        <taxon>Bacillati</taxon>
        <taxon>Actinomycetota</taxon>
        <taxon>Thermoleophilia</taxon>
        <taxon>environmental samples</taxon>
    </lineage>
</organism>